<organism evidence="2 3">
    <name type="scientific">Legionella septentrionalis</name>
    <dbReference type="NCBI Taxonomy" id="2498109"/>
    <lineage>
        <taxon>Bacteria</taxon>
        <taxon>Pseudomonadati</taxon>
        <taxon>Pseudomonadota</taxon>
        <taxon>Gammaproteobacteria</taxon>
        <taxon>Legionellales</taxon>
        <taxon>Legionellaceae</taxon>
        <taxon>Legionella</taxon>
    </lineage>
</organism>
<dbReference type="EMBL" id="RZGR01000030">
    <property type="protein sequence ID" value="RUQ82090.1"/>
    <property type="molecule type" value="Genomic_DNA"/>
</dbReference>
<keyword evidence="3" id="KW-1185">Reference proteome</keyword>
<name>A0A433JHN0_9GAMM</name>
<protein>
    <recommendedName>
        <fullName evidence="4">Transmembrane protein</fullName>
    </recommendedName>
</protein>
<feature type="transmembrane region" description="Helical" evidence="1">
    <location>
        <begin position="12"/>
        <end position="42"/>
    </location>
</feature>
<accession>A0A433JHN0</accession>
<feature type="transmembrane region" description="Helical" evidence="1">
    <location>
        <begin position="121"/>
        <end position="143"/>
    </location>
</feature>
<evidence type="ECO:0008006" key="4">
    <source>
        <dbReference type="Google" id="ProtNLM"/>
    </source>
</evidence>
<gene>
    <name evidence="2" type="ORF">EKM59_09250</name>
</gene>
<keyword evidence="1" id="KW-0472">Membrane</keyword>
<sequence length="152" mass="17554">MEKDRYQQSHGWYITGMISLILSLVLFAFCFYLLPFLLFGFVYDVPEFILYLREFFEDKYQITTRAAGLIIFFIFFLLAALAAFAAYLASNRIENRIFNIKQEGEEGSSRIRQEAKETASILSKIIIVVILIFIGAILLQWLIYVPAATPID</sequence>
<evidence type="ECO:0000313" key="3">
    <source>
        <dbReference type="Proteomes" id="UP000288012"/>
    </source>
</evidence>
<evidence type="ECO:0000256" key="1">
    <source>
        <dbReference type="SAM" id="Phobius"/>
    </source>
</evidence>
<keyword evidence="1" id="KW-0812">Transmembrane</keyword>
<reference evidence="2 3" key="1">
    <citation type="submission" date="2018-12" db="EMBL/GenBank/DDBJ databases">
        <title>Legionella sp,whole genome shotgun sequence.</title>
        <authorList>
            <person name="Wu H."/>
        </authorList>
    </citation>
    <scope>NUCLEOTIDE SEQUENCE [LARGE SCALE GENOMIC DNA]</scope>
    <source>
        <strain evidence="3">km714</strain>
    </source>
</reference>
<dbReference type="Proteomes" id="UP000288012">
    <property type="component" value="Unassembled WGS sequence"/>
</dbReference>
<keyword evidence="1" id="KW-1133">Transmembrane helix</keyword>
<evidence type="ECO:0000313" key="2">
    <source>
        <dbReference type="EMBL" id="RUQ82090.1"/>
    </source>
</evidence>
<proteinExistence type="predicted"/>
<dbReference type="RefSeq" id="WP_126954859.1">
    <property type="nucleotide sequence ID" value="NZ_RZGR01000030.1"/>
</dbReference>
<comment type="caution">
    <text evidence="2">The sequence shown here is derived from an EMBL/GenBank/DDBJ whole genome shotgun (WGS) entry which is preliminary data.</text>
</comment>
<dbReference type="AlphaFoldDB" id="A0A433JHN0"/>
<feature type="transmembrane region" description="Helical" evidence="1">
    <location>
        <begin position="62"/>
        <end position="89"/>
    </location>
</feature>
<dbReference type="Gene3D" id="1.20.1070.10">
    <property type="entry name" value="Rhodopsin 7-helix transmembrane proteins"/>
    <property type="match status" value="1"/>
</dbReference>